<comment type="caution">
    <text evidence="2">The sequence shown here is derived from an EMBL/GenBank/DDBJ whole genome shotgun (WGS) entry which is preliminary data.</text>
</comment>
<sequence length="179" mass="20594">MHSKLAFDSMFDPLKDLFDYSSRTFDVFSLVFVKANKRHVKNSKAGMIQVLTNQVDYGPKKLGKVVKAFLMFKDKPPDVLFPKISTSDLKFCLPLDHTDIMRLSMSKEPITGFGAALKRTRRTEKREEHKLYKPPDLEQDKHQDVSCLMLMKEEPPDAAYKPKPSQNINGVTRDDRTKT</sequence>
<proteinExistence type="predicted"/>
<keyword evidence="3" id="KW-1185">Reference proteome</keyword>
<dbReference type="EMBL" id="CABITT030000005">
    <property type="protein sequence ID" value="VVB05493.1"/>
    <property type="molecule type" value="Genomic_DNA"/>
</dbReference>
<reference evidence="2" key="1">
    <citation type="submission" date="2019-07" db="EMBL/GenBank/DDBJ databases">
        <authorList>
            <person name="Dittberner H."/>
        </authorList>
    </citation>
    <scope>NUCLEOTIDE SEQUENCE [LARGE SCALE GENOMIC DNA]</scope>
</reference>
<protein>
    <submittedName>
        <fullName evidence="2">Uncharacterized protein</fullName>
    </submittedName>
</protein>
<evidence type="ECO:0000313" key="2">
    <source>
        <dbReference type="EMBL" id="VVB05493.1"/>
    </source>
</evidence>
<accession>A0A565BVU8</accession>
<dbReference type="Proteomes" id="UP000489600">
    <property type="component" value="Unassembled WGS sequence"/>
</dbReference>
<dbReference type="AlphaFoldDB" id="A0A565BVU8"/>
<dbReference type="OrthoDB" id="1105107at2759"/>
<evidence type="ECO:0000313" key="3">
    <source>
        <dbReference type="Proteomes" id="UP000489600"/>
    </source>
</evidence>
<feature type="region of interest" description="Disordered" evidence="1">
    <location>
        <begin position="154"/>
        <end position="179"/>
    </location>
</feature>
<evidence type="ECO:0000256" key="1">
    <source>
        <dbReference type="SAM" id="MobiDB-lite"/>
    </source>
</evidence>
<organism evidence="2 3">
    <name type="scientific">Arabis nemorensis</name>
    <dbReference type="NCBI Taxonomy" id="586526"/>
    <lineage>
        <taxon>Eukaryota</taxon>
        <taxon>Viridiplantae</taxon>
        <taxon>Streptophyta</taxon>
        <taxon>Embryophyta</taxon>
        <taxon>Tracheophyta</taxon>
        <taxon>Spermatophyta</taxon>
        <taxon>Magnoliopsida</taxon>
        <taxon>eudicotyledons</taxon>
        <taxon>Gunneridae</taxon>
        <taxon>Pentapetalae</taxon>
        <taxon>rosids</taxon>
        <taxon>malvids</taxon>
        <taxon>Brassicales</taxon>
        <taxon>Brassicaceae</taxon>
        <taxon>Arabideae</taxon>
        <taxon>Arabis</taxon>
    </lineage>
</organism>
<gene>
    <name evidence="2" type="ORF">ANE_LOCUS15937</name>
</gene>
<name>A0A565BVU8_9BRAS</name>